<sequence>MIYDFHTHTFLSDGGSSPIGLIRFAVAAGYRCIAITDHASYSNLDYLIEGIKKDCHLAEKYWDIVDEKYNEDKIPYRIFIEPSLYVR</sequence>
<comment type="caution">
    <text evidence="2">The sequence shown here is derived from an EMBL/GenBank/DDBJ whole genome shotgun (WGS) entry which is preliminary data.</text>
</comment>
<protein>
    <recommendedName>
        <fullName evidence="1">Polymerase/histidinol phosphatase N-terminal domain-containing protein</fullName>
    </recommendedName>
</protein>
<feature type="domain" description="Polymerase/histidinol phosphatase N-terminal" evidence="1">
    <location>
        <begin position="3"/>
        <end position="66"/>
    </location>
</feature>
<dbReference type="SMART" id="SM00481">
    <property type="entry name" value="POLIIIAc"/>
    <property type="match status" value="1"/>
</dbReference>
<dbReference type="InterPro" id="IPR016195">
    <property type="entry name" value="Pol/histidinol_Pase-like"/>
</dbReference>
<dbReference type="AlphaFoldDB" id="X1LJR8"/>
<dbReference type="Gene3D" id="3.20.20.140">
    <property type="entry name" value="Metal-dependent hydrolases"/>
    <property type="match status" value="1"/>
</dbReference>
<dbReference type="CDD" id="cd07432">
    <property type="entry name" value="PHP_HisPPase"/>
    <property type="match status" value="1"/>
</dbReference>
<organism evidence="2">
    <name type="scientific">marine sediment metagenome</name>
    <dbReference type="NCBI Taxonomy" id="412755"/>
    <lineage>
        <taxon>unclassified sequences</taxon>
        <taxon>metagenomes</taxon>
        <taxon>ecological metagenomes</taxon>
    </lineage>
</organism>
<dbReference type="GO" id="GO:0003824">
    <property type="term" value="F:catalytic activity"/>
    <property type="evidence" value="ECO:0007669"/>
    <property type="project" value="InterPro"/>
</dbReference>
<proteinExistence type="predicted"/>
<accession>X1LJR8</accession>
<evidence type="ECO:0000313" key="2">
    <source>
        <dbReference type="EMBL" id="GAI19612.1"/>
    </source>
</evidence>
<name>X1LJR8_9ZZZZ</name>
<dbReference type="EMBL" id="BARV01019726">
    <property type="protein sequence ID" value="GAI19612.1"/>
    <property type="molecule type" value="Genomic_DNA"/>
</dbReference>
<dbReference type="SUPFAM" id="SSF89550">
    <property type="entry name" value="PHP domain-like"/>
    <property type="match status" value="1"/>
</dbReference>
<evidence type="ECO:0000259" key="1">
    <source>
        <dbReference type="SMART" id="SM00481"/>
    </source>
</evidence>
<gene>
    <name evidence="2" type="ORF">S06H3_33087</name>
</gene>
<dbReference type="InterPro" id="IPR003141">
    <property type="entry name" value="Pol/His_phosphatase_N"/>
</dbReference>
<reference evidence="2" key="1">
    <citation type="journal article" date="2014" name="Front. Microbiol.">
        <title>High frequency of phylogenetically diverse reductive dehalogenase-homologous genes in deep subseafloor sedimentary metagenomes.</title>
        <authorList>
            <person name="Kawai M."/>
            <person name="Futagami T."/>
            <person name="Toyoda A."/>
            <person name="Takaki Y."/>
            <person name="Nishi S."/>
            <person name="Hori S."/>
            <person name="Arai W."/>
            <person name="Tsubouchi T."/>
            <person name="Morono Y."/>
            <person name="Uchiyama I."/>
            <person name="Ito T."/>
            <person name="Fujiyama A."/>
            <person name="Inagaki F."/>
            <person name="Takami H."/>
        </authorList>
    </citation>
    <scope>NUCLEOTIDE SEQUENCE</scope>
    <source>
        <strain evidence="2">Expedition CK06-06</strain>
    </source>
</reference>